<comment type="catalytic activity">
    <reaction evidence="7">
        <text>[glutamine synthetase]-L-tyrosine + ATP = [glutamine synthetase]-O(4)-(5'-adenylyl)-L-tyrosine + diphosphate</text>
        <dbReference type="Rhea" id="RHEA:18589"/>
        <dbReference type="Rhea" id="RHEA-COMP:10660"/>
        <dbReference type="Rhea" id="RHEA-COMP:10661"/>
        <dbReference type="ChEBI" id="CHEBI:30616"/>
        <dbReference type="ChEBI" id="CHEBI:33019"/>
        <dbReference type="ChEBI" id="CHEBI:46858"/>
        <dbReference type="ChEBI" id="CHEBI:83624"/>
        <dbReference type="EC" id="2.7.7.42"/>
    </reaction>
</comment>
<dbReference type="EC" id="2.7.7.89" evidence="7"/>
<comment type="function">
    <text evidence="7">Involved in the regulation of glutamine synthetase GlnA, a key enzyme in the process to assimilate ammonia. When cellular nitrogen levels are high, the C-terminal adenylyl transferase (AT) inactivates GlnA by covalent transfer of an adenylyl group from ATP to specific tyrosine residue of GlnA, thus reducing its activity. Conversely, when nitrogen levels are low, the N-terminal adenylyl removase (AR) activates GlnA by removing the adenylyl group by phosphorolysis, increasing its activity. The regulatory region of GlnE binds the signal transduction protein PII (GlnB) which indicates the nitrogen status of the cell.</text>
</comment>
<sequence>MNEPQYQSLPDELSVLVSQHWQSFVESGHVMPSVLHDDLPRVWAGSDYVATQFQRDPELGQWLADSDLAQPLTADGLRQQVRERLADCDSEDELKRRIRRLRHRHMVRIIWRDLAGIGDYHSTVADLSLLADTLIHESLDLLYRWACARSGTPTGPDGKPVQLVVLAMGKLGARELNLSSDIDLIFAYEHEGELEGERRALSYHQFFVRLGQQLIKVLDQTTADGFVFRVDMRLRPWGKSGVLAIGFDAMEGYYETQGREWERYALIKMRPVAGDLKAGARLIKRLNPFVYRRYIDYGAFQSLREMKALIEREVNRKGMQADVKLGAGGIREVEFIVQAFQLIRGGQLPALREPNLVKVLPQLVELELLPEDVADELTDAYLFLRDVEHRLQAVGDKQTQRLPDDQLGWQRLTFAMGFSERTAFERKLRRFRENVRLHFGQVIADPEQETEAAQGADQELLDLWLGELDDDAAVAQLGAIGVLEAEQVYARLNAFRDSRAVENMQTISRERLDRLMPLMLEALGYQGHGDTTAMRLFNFVEAVLRRSAYIALLVENPGALTQLVKLSGASPWIAERLALHPVLLDELLDVRTLYSPPERAELDDELRQQLLRVAEDDLEQQMEVLRNFKQAHLLRVAASEVTEVLPLMKVSDYLTWLAESILNQVVMLAWEPLVERHGRPSRLDGQPCSPDFVVVGYGKLGGIELGHNSDLDLVFLHDAASGGMTDGEKSVSNEQFYARLGQRIVHILSTRTMSGQLYEVDTRLRPSGSAGLLVSSMDAFEKYQLNDAWTWEHQALVRARVVAGCSRSRQRFDDIRHKVLCRERTLQGLRDDVLAMRSKMVDHLSDKSEAQFHLKQDPGGIVDIEFMVQYGVLRWASSHGELTRFTDNVRLLETLAALDIMSAQDAGLLREAYLAYRSAAHRASLRKEKSIVDDTQFRDLRDGVRAIWKQWFDLTD</sequence>
<comment type="caution">
    <text evidence="10">The sequence shown here is derived from an EMBL/GenBank/DDBJ whole genome shotgun (WGS) entry which is preliminary data.</text>
</comment>
<feature type="region of interest" description="Adenylyl removase" evidence="7">
    <location>
        <begin position="1"/>
        <end position="447"/>
    </location>
</feature>
<feature type="domain" description="Glutamate-ammonia ligase adenylyltransferase repeated" evidence="8">
    <location>
        <begin position="561"/>
        <end position="813"/>
    </location>
</feature>
<keyword evidence="2 7" id="KW-0548">Nucleotidyltransferase</keyword>
<dbReference type="FunFam" id="3.30.460.10:FF:000009">
    <property type="entry name" value="Bifunctional glutamine synthetase adenylyltransferase/adenylyl-removing enzyme"/>
    <property type="match status" value="1"/>
</dbReference>
<keyword evidence="10" id="KW-0436">Ligase</keyword>
<comment type="catalytic activity">
    <reaction evidence="7">
        <text>[glutamine synthetase]-O(4)-(5'-adenylyl)-L-tyrosine + phosphate = [glutamine synthetase]-L-tyrosine + ADP</text>
        <dbReference type="Rhea" id="RHEA:43716"/>
        <dbReference type="Rhea" id="RHEA-COMP:10660"/>
        <dbReference type="Rhea" id="RHEA-COMP:10661"/>
        <dbReference type="ChEBI" id="CHEBI:43474"/>
        <dbReference type="ChEBI" id="CHEBI:46858"/>
        <dbReference type="ChEBI" id="CHEBI:83624"/>
        <dbReference type="ChEBI" id="CHEBI:456216"/>
        <dbReference type="EC" id="2.7.7.89"/>
    </reaction>
</comment>
<evidence type="ECO:0000256" key="5">
    <source>
        <dbReference type="ARBA" id="ARBA00022842"/>
    </source>
</evidence>
<evidence type="ECO:0000256" key="6">
    <source>
        <dbReference type="ARBA" id="ARBA00023268"/>
    </source>
</evidence>
<dbReference type="Proteomes" id="UP000283734">
    <property type="component" value="Unassembled WGS sequence"/>
</dbReference>
<dbReference type="GO" id="GO:0047388">
    <property type="term" value="F:[glutamine synthetase]-adenylyl-L-tyrosine phosphorylase activity"/>
    <property type="evidence" value="ECO:0007669"/>
    <property type="project" value="UniProtKB-EC"/>
</dbReference>
<dbReference type="SUPFAM" id="SSF81301">
    <property type="entry name" value="Nucleotidyltransferase"/>
    <property type="match status" value="2"/>
</dbReference>
<dbReference type="FunFam" id="1.20.120.330:FF:000005">
    <property type="entry name" value="Bifunctional glutamine synthetase adenylyltransferase/adenylyl-removing enzyme"/>
    <property type="match status" value="1"/>
</dbReference>
<evidence type="ECO:0000313" key="10">
    <source>
        <dbReference type="EMBL" id="RJG16497.1"/>
    </source>
</evidence>
<dbReference type="GO" id="GO:0000820">
    <property type="term" value="P:regulation of glutamine family amino acid metabolic process"/>
    <property type="evidence" value="ECO:0007669"/>
    <property type="project" value="UniProtKB-UniRule"/>
</dbReference>
<name>A0A418XUW8_9GAMM</name>
<dbReference type="OrthoDB" id="9759366at2"/>
<evidence type="ECO:0000259" key="8">
    <source>
        <dbReference type="Pfam" id="PF03710"/>
    </source>
</evidence>
<evidence type="ECO:0000259" key="9">
    <source>
        <dbReference type="Pfam" id="PF08335"/>
    </source>
</evidence>
<dbReference type="GO" id="GO:0005524">
    <property type="term" value="F:ATP binding"/>
    <property type="evidence" value="ECO:0007669"/>
    <property type="project" value="UniProtKB-UniRule"/>
</dbReference>
<dbReference type="Gene3D" id="1.10.4050.10">
    <property type="entry name" value="Glutamine synthase adenylyltransferase GlnE"/>
    <property type="match status" value="1"/>
</dbReference>
<dbReference type="PANTHER" id="PTHR30621:SF0">
    <property type="entry name" value="BIFUNCTIONAL GLUTAMINE SYNTHETASE ADENYLYLTRANSFERASE_ADENYLYL-REMOVING ENZYME"/>
    <property type="match status" value="1"/>
</dbReference>
<dbReference type="GO" id="GO:0016874">
    <property type="term" value="F:ligase activity"/>
    <property type="evidence" value="ECO:0007669"/>
    <property type="project" value="UniProtKB-KW"/>
</dbReference>
<evidence type="ECO:0000256" key="7">
    <source>
        <dbReference type="HAMAP-Rule" id="MF_00802"/>
    </source>
</evidence>
<gene>
    <name evidence="7" type="primary">glnE</name>
    <name evidence="10" type="ORF">D4A39_14710</name>
</gene>
<feature type="region of interest" description="Adenylyl transferase" evidence="7">
    <location>
        <begin position="456"/>
        <end position="956"/>
    </location>
</feature>
<feature type="domain" description="PII-uridylyltransferase/Glutamine-synthetase adenylyltransferase" evidence="9">
    <location>
        <begin position="304"/>
        <end position="442"/>
    </location>
</feature>
<dbReference type="EC" id="2.7.7.42" evidence="7"/>
<dbReference type="RefSeq" id="WP_022984749.1">
    <property type="nucleotide sequence ID" value="NZ_CAXGPP010000054.1"/>
</dbReference>
<keyword evidence="6 7" id="KW-0511">Multifunctional enzyme</keyword>
<dbReference type="InterPro" id="IPR005190">
    <property type="entry name" value="GlnE_rpt_dom"/>
</dbReference>
<dbReference type="EMBL" id="QYYA01000005">
    <property type="protein sequence ID" value="RJG16497.1"/>
    <property type="molecule type" value="Genomic_DNA"/>
</dbReference>
<feature type="domain" description="PII-uridylyltransferase/Glutamine-synthetase adenylyltransferase" evidence="9">
    <location>
        <begin position="847"/>
        <end position="927"/>
    </location>
</feature>
<dbReference type="InterPro" id="IPR043519">
    <property type="entry name" value="NT_sf"/>
</dbReference>
<dbReference type="Gene3D" id="1.20.120.1510">
    <property type="match status" value="1"/>
</dbReference>
<organism evidence="10 11">
    <name type="scientific">Alcanivorax profundi</name>
    <dbReference type="NCBI Taxonomy" id="2338368"/>
    <lineage>
        <taxon>Bacteria</taxon>
        <taxon>Pseudomonadati</taxon>
        <taxon>Pseudomonadota</taxon>
        <taxon>Gammaproteobacteria</taxon>
        <taxon>Oceanospirillales</taxon>
        <taxon>Alcanivoracaceae</taxon>
        <taxon>Alcanivorax</taxon>
    </lineage>
</organism>
<dbReference type="Pfam" id="PF03710">
    <property type="entry name" value="GlnE"/>
    <property type="match status" value="2"/>
</dbReference>
<dbReference type="HAMAP" id="MF_00802">
    <property type="entry name" value="GlnE"/>
    <property type="match status" value="1"/>
</dbReference>
<proteinExistence type="inferred from homology"/>
<keyword evidence="1 7" id="KW-0808">Transferase</keyword>
<dbReference type="GO" id="GO:0008882">
    <property type="term" value="F:[glutamate-ammonia-ligase] adenylyltransferase activity"/>
    <property type="evidence" value="ECO:0007669"/>
    <property type="project" value="UniProtKB-UniRule"/>
</dbReference>
<keyword evidence="3 7" id="KW-0547">Nucleotide-binding</keyword>
<dbReference type="InterPro" id="IPR023057">
    <property type="entry name" value="GlnE"/>
</dbReference>
<keyword evidence="11" id="KW-1185">Reference proteome</keyword>
<dbReference type="NCBIfam" id="NF008292">
    <property type="entry name" value="PRK11072.1"/>
    <property type="match status" value="1"/>
</dbReference>
<protein>
    <recommendedName>
        <fullName evidence="7">Bifunctional glutamine synthetase adenylyltransferase/adenylyl-removing enzyme</fullName>
    </recommendedName>
    <alternativeName>
        <fullName evidence="7">ATP:glutamine synthetase adenylyltransferase</fullName>
    </alternativeName>
    <alternativeName>
        <fullName evidence="7">ATase</fullName>
    </alternativeName>
    <domain>
        <recommendedName>
            <fullName evidence="7">Glutamine synthetase adenylyl-L-tyrosine phosphorylase</fullName>
            <ecNumber evidence="7">2.7.7.89</ecNumber>
        </recommendedName>
        <alternativeName>
            <fullName evidence="7">Adenylyl removase</fullName>
            <shortName evidence="7">AR</shortName>
            <shortName evidence="7">AT-N</shortName>
        </alternativeName>
    </domain>
    <domain>
        <recommendedName>
            <fullName evidence="7">Glutamine synthetase adenylyl transferase</fullName>
            <ecNumber evidence="7">2.7.7.42</ecNumber>
        </recommendedName>
        <alternativeName>
            <fullName evidence="7">Adenylyl transferase</fullName>
            <shortName evidence="7">AT</shortName>
            <shortName evidence="7">AT-C</shortName>
        </alternativeName>
    </domain>
</protein>
<comment type="cofactor">
    <cofactor evidence="7">
        <name>Mg(2+)</name>
        <dbReference type="ChEBI" id="CHEBI:18420"/>
    </cofactor>
</comment>
<dbReference type="CDD" id="cd05401">
    <property type="entry name" value="NT_GlnE_GlnD_like"/>
    <property type="match status" value="2"/>
</dbReference>
<dbReference type="GO" id="GO:0005829">
    <property type="term" value="C:cytosol"/>
    <property type="evidence" value="ECO:0007669"/>
    <property type="project" value="TreeGrafter"/>
</dbReference>
<dbReference type="Pfam" id="PF08335">
    <property type="entry name" value="GlnD_UR_UTase"/>
    <property type="match status" value="2"/>
</dbReference>
<reference evidence="10 11" key="1">
    <citation type="submission" date="2018-09" db="EMBL/GenBank/DDBJ databases">
        <title>Alcanivorax profundi sp. nov., isolated from 1000 m-depth seawater of the Mariana Trench.</title>
        <authorList>
            <person name="Liu J."/>
        </authorList>
    </citation>
    <scope>NUCLEOTIDE SEQUENCE [LARGE SCALE GENOMIC DNA]</scope>
    <source>
        <strain evidence="10 11">MTEO17</strain>
    </source>
</reference>
<feature type="domain" description="Glutamate-ammonia ligase adenylyltransferase repeated" evidence="8">
    <location>
        <begin position="38"/>
        <end position="281"/>
    </location>
</feature>
<evidence type="ECO:0000256" key="2">
    <source>
        <dbReference type="ARBA" id="ARBA00022695"/>
    </source>
</evidence>
<evidence type="ECO:0000313" key="11">
    <source>
        <dbReference type="Proteomes" id="UP000283734"/>
    </source>
</evidence>
<comment type="similarity">
    <text evidence="7">Belongs to the GlnE family.</text>
</comment>
<evidence type="ECO:0000256" key="4">
    <source>
        <dbReference type="ARBA" id="ARBA00022840"/>
    </source>
</evidence>
<dbReference type="Gene3D" id="3.30.460.10">
    <property type="entry name" value="Beta Polymerase, domain 2"/>
    <property type="match status" value="2"/>
</dbReference>
<dbReference type="SUPFAM" id="SSF81593">
    <property type="entry name" value="Nucleotidyltransferase substrate binding subunit/domain"/>
    <property type="match status" value="2"/>
</dbReference>
<dbReference type="PANTHER" id="PTHR30621">
    <property type="entry name" value="GLUTAMINE SYNTHETASE ADENYLYLTRANSFERASE"/>
    <property type="match status" value="1"/>
</dbReference>
<dbReference type="InterPro" id="IPR013546">
    <property type="entry name" value="PII_UdlTrfase/GS_AdlTrfase"/>
</dbReference>
<keyword evidence="5 7" id="KW-0460">Magnesium</keyword>
<dbReference type="Gene3D" id="1.20.120.330">
    <property type="entry name" value="Nucleotidyltransferases domain 2"/>
    <property type="match status" value="2"/>
</dbReference>
<accession>A0A418XUW8</accession>
<evidence type="ECO:0000256" key="1">
    <source>
        <dbReference type="ARBA" id="ARBA00022679"/>
    </source>
</evidence>
<dbReference type="GO" id="GO:0000287">
    <property type="term" value="F:magnesium ion binding"/>
    <property type="evidence" value="ECO:0007669"/>
    <property type="project" value="UniProtKB-UniRule"/>
</dbReference>
<evidence type="ECO:0000256" key="3">
    <source>
        <dbReference type="ARBA" id="ARBA00022741"/>
    </source>
</evidence>
<keyword evidence="4 7" id="KW-0067">ATP-binding</keyword>
<dbReference type="AlphaFoldDB" id="A0A418XUW8"/>